<dbReference type="NCBIfam" id="TIGR03356">
    <property type="entry name" value="BGL"/>
    <property type="match status" value="1"/>
</dbReference>
<dbReference type="OrthoDB" id="9765195at2"/>
<feature type="active site" description="Nucleophile" evidence="7">
    <location>
        <position position="351"/>
    </location>
</feature>
<comment type="caution">
    <text evidence="10">The sequence shown here is derived from an EMBL/GenBank/DDBJ whole genome shotgun (WGS) entry which is preliminary data.</text>
</comment>
<sequence length="442" mass="48578">MLRHARADFPDGFLFGTATSAYQIEGHAYGGAGPTHWDSFAATPGNVVRAEDGAYACDHYHRYEEDLDLVAGAGFDGYRFSTSWARVMPDGVNVNPEGLDFYDRLVDAMCARGLKPMATLYHWELPQALADVGGWRNGDIADRFADFTTAVMRRIGDRVHSVAPINEPWCVGYLSHFMGLHAPGLRDIRATARAMHHVLVAHGRAIQAMRALGMTGLGCVFNLEWSEPADDSPAAREAAARYDAIYNRFFLGGVFKGAYPDAVMEAFAPHMPDKWQDDFPTIQEPLDWCGLNYYTRKLIGPAPGPWPSLAEVEGPLPKTQMGWEIYPDGLRDFLVRTARDYTGDLPLFVTENGCASAIPFDDADRIAYLDAHLGAVREAIAAGAPVAGYVVWSLLDNYEWALGYEKRFGLVHVDFDTLTRTPKASYRAVAAALDAQQGGADA</sequence>
<dbReference type="PANTHER" id="PTHR10353">
    <property type="entry name" value="GLYCOSYL HYDROLASE"/>
    <property type="match status" value="1"/>
</dbReference>
<feature type="active site" description="Proton donor" evidence="7">
    <location>
        <position position="167"/>
    </location>
</feature>
<keyword evidence="11" id="KW-1185">Reference proteome</keyword>
<dbReference type="EC" id="3.2.1.21" evidence="9"/>
<evidence type="ECO:0000313" key="11">
    <source>
        <dbReference type="Proteomes" id="UP000036938"/>
    </source>
</evidence>
<dbReference type="InterPro" id="IPR001360">
    <property type="entry name" value="Glyco_hydro_1"/>
</dbReference>
<dbReference type="AlphaFoldDB" id="A0A0L1JVB2"/>
<keyword evidence="5 9" id="KW-0326">Glycosidase</keyword>
<dbReference type="EMBL" id="AQQZ01000001">
    <property type="protein sequence ID" value="KNG95706.1"/>
    <property type="molecule type" value="Genomic_DNA"/>
</dbReference>
<dbReference type="PRINTS" id="PR00131">
    <property type="entry name" value="GLHYDRLASE1"/>
</dbReference>
<evidence type="ECO:0000256" key="2">
    <source>
        <dbReference type="ARBA" id="ARBA00022801"/>
    </source>
</evidence>
<evidence type="ECO:0000256" key="4">
    <source>
        <dbReference type="ARBA" id="ARBA00023277"/>
    </source>
</evidence>
<dbReference type="GO" id="GO:0030245">
    <property type="term" value="P:cellulose catabolic process"/>
    <property type="evidence" value="ECO:0007669"/>
    <property type="project" value="UniProtKB-KW"/>
</dbReference>
<protein>
    <recommendedName>
        <fullName evidence="9">Beta-glucosidase</fullName>
        <ecNumber evidence="9">3.2.1.21</ecNumber>
    </recommendedName>
</protein>
<feature type="binding site" evidence="8">
    <location>
        <begin position="399"/>
        <end position="400"/>
    </location>
    <ligand>
        <name>substrate</name>
    </ligand>
</feature>
<dbReference type="GO" id="GO:0005829">
    <property type="term" value="C:cytosol"/>
    <property type="evidence" value="ECO:0007669"/>
    <property type="project" value="TreeGrafter"/>
</dbReference>
<accession>A0A0L1JVB2</accession>
<keyword evidence="4" id="KW-0119">Carbohydrate metabolism</keyword>
<feature type="binding site" evidence="8">
    <location>
        <position position="23"/>
    </location>
    <ligand>
        <name>substrate</name>
    </ligand>
</feature>
<evidence type="ECO:0000256" key="8">
    <source>
        <dbReference type="PIRSR" id="PIRSR617736-2"/>
    </source>
</evidence>
<evidence type="ECO:0000256" key="9">
    <source>
        <dbReference type="RuleBase" id="RU361175"/>
    </source>
</evidence>
<name>A0A0L1JVB2_9RHOB</name>
<evidence type="ECO:0000256" key="3">
    <source>
        <dbReference type="ARBA" id="ARBA00023001"/>
    </source>
</evidence>
<dbReference type="Gene3D" id="3.20.20.80">
    <property type="entry name" value="Glycosidases"/>
    <property type="match status" value="1"/>
</dbReference>
<dbReference type="Proteomes" id="UP000036938">
    <property type="component" value="Unassembled WGS sequence"/>
</dbReference>
<keyword evidence="2 9" id="KW-0378">Hydrolase</keyword>
<dbReference type="InterPro" id="IPR017736">
    <property type="entry name" value="Glyco_hydro_1_beta-glucosidase"/>
</dbReference>
<keyword evidence="6" id="KW-0624">Polysaccharide degradation</keyword>
<organism evidence="10 11">
    <name type="scientific">Pseudaestuariivita atlantica</name>
    <dbReference type="NCBI Taxonomy" id="1317121"/>
    <lineage>
        <taxon>Bacteria</taxon>
        <taxon>Pseudomonadati</taxon>
        <taxon>Pseudomonadota</taxon>
        <taxon>Alphaproteobacteria</taxon>
        <taxon>Rhodobacterales</taxon>
        <taxon>Paracoccaceae</taxon>
        <taxon>Pseudaestuariivita</taxon>
    </lineage>
</organism>
<evidence type="ECO:0000313" key="10">
    <source>
        <dbReference type="EMBL" id="KNG95706.1"/>
    </source>
</evidence>
<dbReference type="RefSeq" id="WP_050529442.1">
    <property type="nucleotide sequence ID" value="NZ_AQQZ01000001.1"/>
</dbReference>
<dbReference type="InterPro" id="IPR017853">
    <property type="entry name" value="GH"/>
</dbReference>
<feature type="binding site" evidence="8">
    <location>
        <position position="392"/>
    </location>
    <ligand>
        <name>substrate</name>
    </ligand>
</feature>
<comment type="similarity">
    <text evidence="1 9">Belongs to the glycosyl hydrolase 1 family.</text>
</comment>
<dbReference type="SUPFAM" id="SSF51445">
    <property type="entry name" value="(Trans)glycosidases"/>
    <property type="match status" value="1"/>
</dbReference>
<dbReference type="Pfam" id="PF00232">
    <property type="entry name" value="Glyco_hydro_1"/>
    <property type="match status" value="1"/>
</dbReference>
<dbReference type="FunFam" id="3.20.20.80:FF:000004">
    <property type="entry name" value="Beta-glucosidase 6-phospho-beta-glucosidase"/>
    <property type="match status" value="1"/>
</dbReference>
<evidence type="ECO:0000256" key="7">
    <source>
        <dbReference type="PIRSR" id="PIRSR617736-1"/>
    </source>
</evidence>
<dbReference type="PATRIC" id="fig|1317121.7.peg.632"/>
<dbReference type="PANTHER" id="PTHR10353:SF36">
    <property type="entry name" value="LP05116P"/>
    <property type="match status" value="1"/>
</dbReference>
<gene>
    <name evidence="10" type="ORF">ATO11_03115</name>
</gene>
<keyword evidence="3" id="KW-0136">Cellulose degradation</keyword>
<feature type="binding site" evidence="8">
    <location>
        <position position="122"/>
    </location>
    <ligand>
        <name>substrate</name>
    </ligand>
</feature>
<feature type="binding site" evidence="8">
    <location>
        <position position="166"/>
    </location>
    <ligand>
        <name>substrate</name>
    </ligand>
</feature>
<proteinExistence type="inferred from homology"/>
<reference evidence="10 11" key="1">
    <citation type="journal article" date="2015" name="Int. J. Syst. Evol. Microbiol.">
        <title>Aestuariivita atlantica sp. nov., isolated from deep sea sediment of the Atlantic Ocean.</title>
        <authorList>
            <person name="Li G."/>
            <person name="Lai Q."/>
            <person name="Du Y."/>
            <person name="Liu X."/>
            <person name="Sun F."/>
            <person name="Shao Z."/>
        </authorList>
    </citation>
    <scope>NUCLEOTIDE SEQUENCE [LARGE SCALE GENOMIC DNA]</scope>
    <source>
        <strain evidence="10 11">22II-S11-z3</strain>
    </source>
</reference>
<evidence type="ECO:0000256" key="6">
    <source>
        <dbReference type="ARBA" id="ARBA00023326"/>
    </source>
</evidence>
<evidence type="ECO:0000256" key="1">
    <source>
        <dbReference type="ARBA" id="ARBA00010838"/>
    </source>
</evidence>
<evidence type="ECO:0000256" key="5">
    <source>
        <dbReference type="ARBA" id="ARBA00023295"/>
    </source>
</evidence>
<comment type="catalytic activity">
    <reaction evidence="9">
        <text>Hydrolysis of terminal, non-reducing beta-D-glucosyl residues with release of beta-D-glucose.</text>
        <dbReference type="EC" id="3.2.1.21"/>
    </reaction>
</comment>
<dbReference type="STRING" id="1317121.ATO11_03115"/>
<feature type="binding site" evidence="8">
    <location>
        <position position="294"/>
    </location>
    <ligand>
        <name>substrate</name>
    </ligand>
</feature>
<dbReference type="GO" id="GO:0008422">
    <property type="term" value="F:beta-glucosidase activity"/>
    <property type="evidence" value="ECO:0007669"/>
    <property type="project" value="UniProtKB-EC"/>
</dbReference>